<evidence type="ECO:0000313" key="1">
    <source>
        <dbReference type="EMBL" id="CCA70896.1"/>
    </source>
</evidence>
<name>G4THU7_SERID</name>
<keyword evidence="2" id="KW-1185">Reference proteome</keyword>
<evidence type="ECO:0000313" key="2">
    <source>
        <dbReference type="Proteomes" id="UP000007148"/>
    </source>
</evidence>
<dbReference type="Proteomes" id="UP000007148">
    <property type="component" value="Unassembled WGS sequence"/>
</dbReference>
<dbReference type="InParanoid" id="G4THU7"/>
<evidence type="ECO:0008006" key="3">
    <source>
        <dbReference type="Google" id="ProtNLM"/>
    </source>
</evidence>
<dbReference type="OrthoDB" id="3133376at2759"/>
<proteinExistence type="predicted"/>
<sequence>MSWSVLPVEVTLEIIEYLCPEINVGQIGKAAAWTKLWQTNNTDMEAEQNSNEGGGSEGVLSGSTQALSTNPWSALQSLALTNKYFYKLCIPFAHRDFVFTSNDWTPITDELVSKWVKHGGNVRNVRILLDPGFTLLFRYWEFLATTLATFTNVTSLALYYRSCHSLPRKVAEECVNILKTGKVLEFGIYSTVILEYKLGNLTWDRRMAWMAYDIIQQFSNNAAAANKLRVLDLVLETLPTEIYNLVRTQFPNLRALTIRRALRYQTLGRIWDANQLPYWKHRDNLTCLRLIDCSNAYAFHIPHLVRHFTSLRELMVSTCGASDDDTVGVQRSGGWSTESDALRNTHAPLEVFHIEHMTDWEIYALGVIPTKELSTSLITRGHLEAAFTRDPEIFPGLVLLRVEEYVNLEETTYREPTMANAPRTIKTLNAICTGRGIKVEKDAKWIRRKYIA</sequence>
<reference evidence="1 2" key="1">
    <citation type="journal article" date="2011" name="PLoS Pathog.">
        <title>Endophytic Life Strategies Decoded by Genome and Transcriptome Analyses of the Mutualistic Root Symbiont Piriformospora indica.</title>
        <authorList>
            <person name="Zuccaro A."/>
            <person name="Lahrmann U."/>
            <person name="Guldener U."/>
            <person name="Langen G."/>
            <person name="Pfiffi S."/>
            <person name="Biedenkopf D."/>
            <person name="Wong P."/>
            <person name="Samans B."/>
            <person name="Grimm C."/>
            <person name="Basiewicz M."/>
            <person name="Murat C."/>
            <person name="Martin F."/>
            <person name="Kogel K.H."/>
        </authorList>
    </citation>
    <scope>NUCLEOTIDE SEQUENCE [LARGE SCALE GENOMIC DNA]</scope>
    <source>
        <strain evidence="1 2">DSM 11827</strain>
    </source>
</reference>
<organism evidence="1 2">
    <name type="scientific">Serendipita indica (strain DSM 11827)</name>
    <name type="common">Root endophyte fungus</name>
    <name type="synonym">Piriformospora indica</name>
    <dbReference type="NCBI Taxonomy" id="1109443"/>
    <lineage>
        <taxon>Eukaryota</taxon>
        <taxon>Fungi</taxon>
        <taxon>Dikarya</taxon>
        <taxon>Basidiomycota</taxon>
        <taxon>Agaricomycotina</taxon>
        <taxon>Agaricomycetes</taxon>
        <taxon>Sebacinales</taxon>
        <taxon>Serendipitaceae</taxon>
        <taxon>Serendipita</taxon>
    </lineage>
</organism>
<dbReference type="EMBL" id="CAFZ01000098">
    <property type="protein sequence ID" value="CCA70896.1"/>
    <property type="molecule type" value="Genomic_DNA"/>
</dbReference>
<dbReference type="HOGENOM" id="CLU_046322_0_0_1"/>
<gene>
    <name evidence="1" type="ORF">PIIN_04832</name>
</gene>
<dbReference type="SUPFAM" id="SSF52047">
    <property type="entry name" value="RNI-like"/>
    <property type="match status" value="1"/>
</dbReference>
<dbReference type="AlphaFoldDB" id="G4THU7"/>
<comment type="caution">
    <text evidence="1">The sequence shown here is derived from an EMBL/GenBank/DDBJ whole genome shotgun (WGS) entry which is preliminary data.</text>
</comment>
<protein>
    <recommendedName>
        <fullName evidence="3">F-box domain-containing protein</fullName>
    </recommendedName>
</protein>
<accession>G4THU7</accession>